<dbReference type="Proteomes" id="UP000616151">
    <property type="component" value="Unassembled WGS sequence"/>
</dbReference>
<evidence type="ECO:0000313" key="2">
    <source>
        <dbReference type="Proteomes" id="UP000616151"/>
    </source>
</evidence>
<dbReference type="EMBL" id="JAENHL010000008">
    <property type="protein sequence ID" value="MBK1870465.1"/>
    <property type="molecule type" value="Genomic_DNA"/>
</dbReference>
<accession>A0ACC5RCY6</accession>
<sequence>MTGRIWQVVIATVLGVALLLGLGAWQLQRLAWKEALIAEREQRLSAPPVSLDAALKEFDADRSVEFLKVKAQGTFQHDAELFVLTTEGGVPGFQVVTPLASKEGVIVLVDRGFVPEPLKDAKRRPDSQPAGDIEVTGILRRHVQGRGAFTPDNDTAGNIWYWWDIPAMLAFAHVAPDQRVAPFVLHLEPDSAAGRTLPSPVSVDENLTNNHLQYALTWFALAVLLIVMSALLIRQIRRKGD</sequence>
<gene>
    <name evidence="1" type="ORF">JHL16_29135</name>
</gene>
<organism evidence="1 2">
    <name type="scientific">Taklimakanibacter albus</name>
    <dbReference type="NCBI Taxonomy" id="2800327"/>
    <lineage>
        <taxon>Bacteria</taxon>
        <taxon>Pseudomonadati</taxon>
        <taxon>Pseudomonadota</taxon>
        <taxon>Alphaproteobacteria</taxon>
        <taxon>Hyphomicrobiales</taxon>
        <taxon>Aestuariivirgaceae</taxon>
        <taxon>Taklimakanibacter</taxon>
    </lineage>
</organism>
<comment type="caution">
    <text evidence="1">The sequence shown here is derived from an EMBL/GenBank/DDBJ whole genome shotgun (WGS) entry which is preliminary data.</text>
</comment>
<name>A0ACC5RCY6_9HYPH</name>
<reference evidence="1" key="1">
    <citation type="submission" date="2021-01" db="EMBL/GenBank/DDBJ databases">
        <authorList>
            <person name="Sun Q."/>
        </authorList>
    </citation>
    <scope>NUCLEOTIDE SEQUENCE</scope>
    <source>
        <strain evidence="1">YIM B02566</strain>
    </source>
</reference>
<protein>
    <submittedName>
        <fullName evidence="1">SURF1 family protein</fullName>
    </submittedName>
</protein>
<evidence type="ECO:0000313" key="1">
    <source>
        <dbReference type="EMBL" id="MBK1870465.1"/>
    </source>
</evidence>
<keyword evidence="2" id="KW-1185">Reference proteome</keyword>
<proteinExistence type="predicted"/>